<organism evidence="1 2">
    <name type="scientific">Tanacetum coccineum</name>
    <dbReference type="NCBI Taxonomy" id="301880"/>
    <lineage>
        <taxon>Eukaryota</taxon>
        <taxon>Viridiplantae</taxon>
        <taxon>Streptophyta</taxon>
        <taxon>Embryophyta</taxon>
        <taxon>Tracheophyta</taxon>
        <taxon>Spermatophyta</taxon>
        <taxon>Magnoliopsida</taxon>
        <taxon>eudicotyledons</taxon>
        <taxon>Gunneridae</taxon>
        <taxon>Pentapetalae</taxon>
        <taxon>asterids</taxon>
        <taxon>campanulids</taxon>
        <taxon>Asterales</taxon>
        <taxon>Asteraceae</taxon>
        <taxon>Asteroideae</taxon>
        <taxon>Anthemideae</taxon>
        <taxon>Anthemidinae</taxon>
        <taxon>Tanacetum</taxon>
    </lineage>
</organism>
<sequence length="283" mass="32667">MTIAEYMEYEAELKKQSRRSARVSHLKNYERMDLKSSHHKKNIILEYPHYSYDAKIDTYYDLPPLLLCFQPVQPHTNYDHKPPYADVKSVMDSMVTYESEGEKKDMTSTLRKLLMNGSKRKSKNLRECEGANKVSKHPVSECRAIYANNDSSTKLHEESSMANVENTQDKEDVSSKILPYLGVSVNVIPKSMFEFLKLTHLKKTEILVEMADMKKKAPIGIVENVLVKIDKILFPSDFMVIDMLVERNETMILGRPFLATIHAEINVFCDNPSISGHYFILEY</sequence>
<comment type="caution">
    <text evidence="1">The sequence shown here is derived from an EMBL/GenBank/DDBJ whole genome shotgun (WGS) entry which is preliminary data.</text>
</comment>
<dbReference type="PANTHER" id="PTHR33067:SF35">
    <property type="entry name" value="ASPARTIC PEPTIDASE DDI1-TYPE DOMAIN-CONTAINING PROTEIN"/>
    <property type="match status" value="1"/>
</dbReference>
<accession>A0ABQ5AVG2</accession>
<protein>
    <submittedName>
        <fullName evidence="1">Ribonuclease H-like domain-containing protein</fullName>
    </submittedName>
</protein>
<dbReference type="EMBL" id="BQNB010012576">
    <property type="protein sequence ID" value="GJT05308.1"/>
    <property type="molecule type" value="Genomic_DNA"/>
</dbReference>
<dbReference type="InterPro" id="IPR021109">
    <property type="entry name" value="Peptidase_aspartic_dom_sf"/>
</dbReference>
<dbReference type="CDD" id="cd00303">
    <property type="entry name" value="retropepsin_like"/>
    <property type="match status" value="1"/>
</dbReference>
<dbReference type="Proteomes" id="UP001151760">
    <property type="component" value="Unassembled WGS sequence"/>
</dbReference>
<evidence type="ECO:0000313" key="1">
    <source>
        <dbReference type="EMBL" id="GJT05308.1"/>
    </source>
</evidence>
<name>A0ABQ5AVG2_9ASTR</name>
<reference evidence="1" key="1">
    <citation type="journal article" date="2022" name="Int. J. Mol. Sci.">
        <title>Draft Genome of Tanacetum Coccineum: Genomic Comparison of Closely Related Tanacetum-Family Plants.</title>
        <authorList>
            <person name="Yamashiro T."/>
            <person name="Shiraishi A."/>
            <person name="Nakayama K."/>
            <person name="Satake H."/>
        </authorList>
    </citation>
    <scope>NUCLEOTIDE SEQUENCE</scope>
</reference>
<dbReference type="Gene3D" id="2.40.70.10">
    <property type="entry name" value="Acid Proteases"/>
    <property type="match status" value="1"/>
</dbReference>
<dbReference type="PANTHER" id="PTHR33067">
    <property type="entry name" value="RNA-DIRECTED DNA POLYMERASE-RELATED"/>
    <property type="match status" value="1"/>
</dbReference>
<keyword evidence="2" id="KW-1185">Reference proteome</keyword>
<reference evidence="1" key="2">
    <citation type="submission" date="2022-01" db="EMBL/GenBank/DDBJ databases">
        <authorList>
            <person name="Yamashiro T."/>
            <person name="Shiraishi A."/>
            <person name="Satake H."/>
            <person name="Nakayama K."/>
        </authorList>
    </citation>
    <scope>NUCLEOTIDE SEQUENCE</scope>
</reference>
<gene>
    <name evidence="1" type="ORF">Tco_0839770</name>
</gene>
<evidence type="ECO:0000313" key="2">
    <source>
        <dbReference type="Proteomes" id="UP001151760"/>
    </source>
</evidence>
<proteinExistence type="predicted"/>